<name>A0AC60Q8R9_IXOPE</name>
<evidence type="ECO:0000313" key="1">
    <source>
        <dbReference type="EMBL" id="KAG0429173.1"/>
    </source>
</evidence>
<accession>A0AC60Q8R9</accession>
<reference evidence="1 2" key="1">
    <citation type="journal article" date="2020" name="Cell">
        <title>Large-Scale Comparative Analyses of Tick Genomes Elucidate Their Genetic Diversity and Vector Capacities.</title>
        <authorList>
            <consortium name="Tick Genome and Microbiome Consortium (TIGMIC)"/>
            <person name="Jia N."/>
            <person name="Wang J."/>
            <person name="Shi W."/>
            <person name="Du L."/>
            <person name="Sun Y."/>
            <person name="Zhan W."/>
            <person name="Jiang J.F."/>
            <person name="Wang Q."/>
            <person name="Zhang B."/>
            <person name="Ji P."/>
            <person name="Bell-Sakyi L."/>
            <person name="Cui X.M."/>
            <person name="Yuan T.T."/>
            <person name="Jiang B.G."/>
            <person name="Yang W.F."/>
            <person name="Lam T.T."/>
            <person name="Chang Q.C."/>
            <person name="Ding S.J."/>
            <person name="Wang X.J."/>
            <person name="Zhu J.G."/>
            <person name="Ruan X.D."/>
            <person name="Zhao L."/>
            <person name="Wei J.T."/>
            <person name="Ye R.Z."/>
            <person name="Que T.C."/>
            <person name="Du C.H."/>
            <person name="Zhou Y.H."/>
            <person name="Cheng J.X."/>
            <person name="Dai P.F."/>
            <person name="Guo W.B."/>
            <person name="Han X.H."/>
            <person name="Huang E.J."/>
            <person name="Li L.F."/>
            <person name="Wei W."/>
            <person name="Gao Y.C."/>
            <person name="Liu J.Z."/>
            <person name="Shao H.Z."/>
            <person name="Wang X."/>
            <person name="Wang C.C."/>
            <person name="Yang T.C."/>
            <person name="Huo Q.B."/>
            <person name="Li W."/>
            <person name="Chen H.Y."/>
            <person name="Chen S.E."/>
            <person name="Zhou L.G."/>
            <person name="Ni X.B."/>
            <person name="Tian J.H."/>
            <person name="Sheng Y."/>
            <person name="Liu T."/>
            <person name="Pan Y.S."/>
            <person name="Xia L.Y."/>
            <person name="Li J."/>
            <person name="Zhao F."/>
            <person name="Cao W.C."/>
        </authorList>
    </citation>
    <scope>NUCLEOTIDE SEQUENCE [LARGE SCALE GENOMIC DNA]</scope>
    <source>
        <strain evidence="1">Iper-2018</strain>
    </source>
</reference>
<keyword evidence="2" id="KW-1185">Reference proteome</keyword>
<sequence length="151" mass="16752">MAADSPLAGDELSLVAVPDITVESNGGRGWRAFLETVYGHESDKKAWEVSPGPTDFWVYATFLVVQVDLSELSEGAIRLLARMLADYACPAVQVDGRRVYHAPYRIVTSQLLRSTTVTLPRTGHYARTLLKFDQLDYSHIAQLTHLVPCSM</sequence>
<organism evidence="1 2">
    <name type="scientific">Ixodes persulcatus</name>
    <name type="common">Taiga tick</name>
    <dbReference type="NCBI Taxonomy" id="34615"/>
    <lineage>
        <taxon>Eukaryota</taxon>
        <taxon>Metazoa</taxon>
        <taxon>Ecdysozoa</taxon>
        <taxon>Arthropoda</taxon>
        <taxon>Chelicerata</taxon>
        <taxon>Arachnida</taxon>
        <taxon>Acari</taxon>
        <taxon>Parasitiformes</taxon>
        <taxon>Ixodida</taxon>
        <taxon>Ixodoidea</taxon>
        <taxon>Ixodidae</taxon>
        <taxon>Ixodinae</taxon>
        <taxon>Ixodes</taxon>
    </lineage>
</organism>
<proteinExistence type="predicted"/>
<dbReference type="Proteomes" id="UP000805193">
    <property type="component" value="Unassembled WGS sequence"/>
</dbReference>
<gene>
    <name evidence="1" type="ORF">HPB47_023896</name>
</gene>
<protein>
    <submittedName>
        <fullName evidence="1">Uncharacterized protein</fullName>
    </submittedName>
</protein>
<comment type="caution">
    <text evidence="1">The sequence shown here is derived from an EMBL/GenBank/DDBJ whole genome shotgun (WGS) entry which is preliminary data.</text>
</comment>
<evidence type="ECO:0000313" key="2">
    <source>
        <dbReference type="Proteomes" id="UP000805193"/>
    </source>
</evidence>
<dbReference type="EMBL" id="JABSTQ010009437">
    <property type="protein sequence ID" value="KAG0429173.1"/>
    <property type="molecule type" value="Genomic_DNA"/>
</dbReference>